<accession>A0ABP5TB17</accession>
<gene>
    <name evidence="2" type="ORF">GCM10010170_037250</name>
</gene>
<evidence type="ECO:0000313" key="2">
    <source>
        <dbReference type="EMBL" id="GAA2348618.1"/>
    </source>
</evidence>
<dbReference type="Proteomes" id="UP001501444">
    <property type="component" value="Unassembled WGS sequence"/>
</dbReference>
<feature type="region of interest" description="Disordered" evidence="1">
    <location>
        <begin position="360"/>
        <end position="390"/>
    </location>
</feature>
<dbReference type="InterPro" id="IPR011989">
    <property type="entry name" value="ARM-like"/>
</dbReference>
<proteinExistence type="predicted"/>
<dbReference type="EMBL" id="BAAARV010000027">
    <property type="protein sequence ID" value="GAA2348618.1"/>
    <property type="molecule type" value="Genomic_DNA"/>
</dbReference>
<dbReference type="RefSeq" id="WP_344613678.1">
    <property type="nucleotide sequence ID" value="NZ_BAAARV010000027.1"/>
</dbReference>
<comment type="caution">
    <text evidence="2">The sequence shown here is derived from an EMBL/GenBank/DDBJ whole genome shotgun (WGS) entry which is preliminary data.</text>
</comment>
<evidence type="ECO:0008006" key="4">
    <source>
        <dbReference type="Google" id="ProtNLM"/>
    </source>
</evidence>
<dbReference type="Gene3D" id="1.25.10.10">
    <property type="entry name" value="Leucine-rich Repeat Variant"/>
    <property type="match status" value="1"/>
</dbReference>
<reference evidence="3" key="1">
    <citation type="journal article" date="2019" name="Int. J. Syst. Evol. Microbiol.">
        <title>The Global Catalogue of Microorganisms (GCM) 10K type strain sequencing project: providing services to taxonomists for standard genome sequencing and annotation.</title>
        <authorList>
            <consortium name="The Broad Institute Genomics Platform"/>
            <consortium name="The Broad Institute Genome Sequencing Center for Infectious Disease"/>
            <person name="Wu L."/>
            <person name="Ma J."/>
        </authorList>
    </citation>
    <scope>NUCLEOTIDE SEQUENCE [LARGE SCALE GENOMIC DNA]</scope>
    <source>
        <strain evidence="3">JCM 3272</strain>
    </source>
</reference>
<organism evidence="2 3">
    <name type="scientific">Dactylosporangium salmoneum</name>
    <dbReference type="NCBI Taxonomy" id="53361"/>
    <lineage>
        <taxon>Bacteria</taxon>
        <taxon>Bacillati</taxon>
        <taxon>Actinomycetota</taxon>
        <taxon>Actinomycetes</taxon>
        <taxon>Micromonosporales</taxon>
        <taxon>Micromonosporaceae</taxon>
        <taxon>Dactylosporangium</taxon>
    </lineage>
</organism>
<name>A0ABP5TB17_9ACTN</name>
<sequence>MRYEDLLAETDWSAVEHACGTAPGVPQTPEILAALVSQDVAAQVGALGDLYQLVHHQDTVYTATPPAVDFVVAVLGDPRTLTPVPADPGRGAKLVPLRAELLGWLTSVMEAAAEHDQWPPAGEPAEIAACRAARPRVYHAARLWCADPDPEVLFAALGTVACLLDAPELNDHRHETAVWLRENALASPDRGVRVMAVLILASWGYDTASVLQHDSDPVVRATAALSAANVRTPAGTQAILQVLSTPIDAAWCQQVFPHFGRLFPFRLLPAAIDRATLDELIAALTPLLADAPDGTYAGDWGARLRAKAFPDGFPSARPLDPAQRALLQLIAERCFGPAAPPVRFDTDTRRALRDLIPDGAVRRGPAAGQWPTRQVKPEEAHLSSTQIDLG</sequence>
<evidence type="ECO:0000256" key="1">
    <source>
        <dbReference type="SAM" id="MobiDB-lite"/>
    </source>
</evidence>
<dbReference type="SUPFAM" id="SSF48371">
    <property type="entry name" value="ARM repeat"/>
    <property type="match status" value="1"/>
</dbReference>
<dbReference type="InterPro" id="IPR016024">
    <property type="entry name" value="ARM-type_fold"/>
</dbReference>
<evidence type="ECO:0000313" key="3">
    <source>
        <dbReference type="Proteomes" id="UP001501444"/>
    </source>
</evidence>
<protein>
    <recommendedName>
        <fullName evidence="4">HEAT repeat domain-containing protein</fullName>
    </recommendedName>
</protein>
<keyword evidence="3" id="KW-1185">Reference proteome</keyword>